<feature type="region of interest" description="Disordered" evidence="2">
    <location>
        <begin position="41"/>
        <end position="135"/>
    </location>
</feature>
<gene>
    <name evidence="3" type="ORF">L873DRAFT_1798794</name>
</gene>
<feature type="compositionally biased region" description="Polar residues" evidence="2">
    <location>
        <begin position="46"/>
        <end position="55"/>
    </location>
</feature>
<feature type="compositionally biased region" description="Polar residues" evidence="2">
    <location>
        <begin position="75"/>
        <end position="85"/>
    </location>
</feature>
<evidence type="ECO:0000313" key="4">
    <source>
        <dbReference type="Proteomes" id="UP000276215"/>
    </source>
</evidence>
<reference evidence="3 4" key="1">
    <citation type="journal article" date="2018" name="Nat. Ecol. Evol.">
        <title>Pezizomycetes genomes reveal the molecular basis of ectomycorrhizal truffle lifestyle.</title>
        <authorList>
            <person name="Murat C."/>
            <person name="Payen T."/>
            <person name="Noel B."/>
            <person name="Kuo A."/>
            <person name="Morin E."/>
            <person name="Chen J."/>
            <person name="Kohler A."/>
            <person name="Krizsan K."/>
            <person name="Balestrini R."/>
            <person name="Da Silva C."/>
            <person name="Montanini B."/>
            <person name="Hainaut M."/>
            <person name="Levati E."/>
            <person name="Barry K.W."/>
            <person name="Belfiori B."/>
            <person name="Cichocki N."/>
            <person name="Clum A."/>
            <person name="Dockter R.B."/>
            <person name="Fauchery L."/>
            <person name="Guy J."/>
            <person name="Iotti M."/>
            <person name="Le Tacon F."/>
            <person name="Lindquist E.A."/>
            <person name="Lipzen A."/>
            <person name="Malagnac F."/>
            <person name="Mello A."/>
            <person name="Molinier V."/>
            <person name="Miyauchi S."/>
            <person name="Poulain J."/>
            <person name="Riccioni C."/>
            <person name="Rubini A."/>
            <person name="Sitrit Y."/>
            <person name="Splivallo R."/>
            <person name="Traeger S."/>
            <person name="Wang M."/>
            <person name="Zifcakova L."/>
            <person name="Wipf D."/>
            <person name="Zambonelli A."/>
            <person name="Paolocci F."/>
            <person name="Nowrousian M."/>
            <person name="Ottonello S."/>
            <person name="Baldrian P."/>
            <person name="Spatafora J.W."/>
            <person name="Henrissat B."/>
            <person name="Nagy L.G."/>
            <person name="Aury J.M."/>
            <person name="Wincker P."/>
            <person name="Grigoriev I.V."/>
            <person name="Bonfante P."/>
            <person name="Martin F.M."/>
        </authorList>
    </citation>
    <scope>NUCLEOTIDE SEQUENCE [LARGE SCALE GENOMIC DNA]</scope>
    <source>
        <strain evidence="3 4">120613-1</strain>
    </source>
</reference>
<keyword evidence="1" id="KW-0175">Coiled coil</keyword>
<evidence type="ECO:0000313" key="3">
    <source>
        <dbReference type="EMBL" id="RPB04930.1"/>
    </source>
</evidence>
<sequence length="135" mass="15289">MGNTCTSLNTHDQAVEQLQQDLDEVKVALRRLERYFVENGGAAVGSENNMTVDSSSARHEREEEDAIRPVPVTVPLTNFNNTPTVSSRGSYQRGSRQRPVRQRGRNGRHRTLRPGEFETIELSRRSLERQAGRRG</sequence>
<proteinExistence type="predicted"/>
<feature type="compositionally biased region" description="Basic and acidic residues" evidence="2">
    <location>
        <begin position="113"/>
        <end position="135"/>
    </location>
</feature>
<accession>A0A3N4K2Z1</accession>
<protein>
    <submittedName>
        <fullName evidence="3">Uncharacterized protein</fullName>
    </submittedName>
</protein>
<evidence type="ECO:0000256" key="1">
    <source>
        <dbReference type="SAM" id="Coils"/>
    </source>
</evidence>
<dbReference type="AlphaFoldDB" id="A0A3N4K2Z1"/>
<organism evidence="3 4">
    <name type="scientific">Choiromyces venosus 120613-1</name>
    <dbReference type="NCBI Taxonomy" id="1336337"/>
    <lineage>
        <taxon>Eukaryota</taxon>
        <taxon>Fungi</taxon>
        <taxon>Dikarya</taxon>
        <taxon>Ascomycota</taxon>
        <taxon>Pezizomycotina</taxon>
        <taxon>Pezizomycetes</taxon>
        <taxon>Pezizales</taxon>
        <taxon>Tuberaceae</taxon>
        <taxon>Choiromyces</taxon>
    </lineage>
</organism>
<dbReference type="EMBL" id="ML120356">
    <property type="protein sequence ID" value="RPB04930.1"/>
    <property type="molecule type" value="Genomic_DNA"/>
</dbReference>
<keyword evidence="4" id="KW-1185">Reference proteome</keyword>
<name>A0A3N4K2Z1_9PEZI</name>
<dbReference type="Proteomes" id="UP000276215">
    <property type="component" value="Unassembled WGS sequence"/>
</dbReference>
<evidence type="ECO:0000256" key="2">
    <source>
        <dbReference type="SAM" id="MobiDB-lite"/>
    </source>
</evidence>
<feature type="compositionally biased region" description="Basic residues" evidence="2">
    <location>
        <begin position="95"/>
        <end position="112"/>
    </location>
</feature>
<feature type="coiled-coil region" evidence="1">
    <location>
        <begin position="8"/>
        <end position="35"/>
    </location>
</feature>